<evidence type="ECO:0000313" key="11">
    <source>
        <dbReference type="EMBL" id="NYF43080.1"/>
    </source>
</evidence>
<gene>
    <name evidence="8" type="primary">kbl</name>
    <name evidence="11" type="ORF">HDA43_005281</name>
</gene>
<dbReference type="GO" id="GO:0019518">
    <property type="term" value="P:L-threonine catabolic process to glycine"/>
    <property type="evidence" value="ECO:0007669"/>
    <property type="project" value="UniProtKB-UniRule"/>
</dbReference>
<comment type="catalytic activity">
    <reaction evidence="8">
        <text>glycine + acetyl-CoA = (2S)-2-amino-3-oxobutanoate + CoA</text>
        <dbReference type="Rhea" id="RHEA:20736"/>
        <dbReference type="ChEBI" id="CHEBI:57287"/>
        <dbReference type="ChEBI" id="CHEBI:57288"/>
        <dbReference type="ChEBI" id="CHEBI:57305"/>
        <dbReference type="ChEBI" id="CHEBI:78948"/>
        <dbReference type="EC" id="2.3.1.29"/>
    </reaction>
</comment>
<dbReference type="PANTHER" id="PTHR13693:SF102">
    <property type="entry name" value="2-AMINO-3-KETOBUTYRATE COENZYME A LIGASE, MITOCHONDRIAL"/>
    <property type="match status" value="1"/>
</dbReference>
<keyword evidence="12" id="KW-1185">Reference proteome</keyword>
<comment type="caution">
    <text evidence="11">The sequence shown here is derived from an EMBL/GenBank/DDBJ whole genome shotgun (WGS) entry which is preliminary data.</text>
</comment>
<dbReference type="InterPro" id="IPR015424">
    <property type="entry name" value="PyrdxlP-dep_Trfase"/>
</dbReference>
<dbReference type="GO" id="GO:0030170">
    <property type="term" value="F:pyridoxal phosphate binding"/>
    <property type="evidence" value="ECO:0007669"/>
    <property type="project" value="UniProtKB-UniRule"/>
</dbReference>
<dbReference type="NCBIfam" id="TIGR01822">
    <property type="entry name" value="2am3keto_CoA"/>
    <property type="match status" value="1"/>
</dbReference>
<feature type="binding site" description="in other chain" evidence="8">
    <location>
        <begin position="243"/>
        <end position="246"/>
    </location>
    <ligand>
        <name>pyridoxal 5'-phosphate</name>
        <dbReference type="ChEBI" id="CHEBI:597326"/>
        <note>ligand shared between dimeric partners</note>
    </ligand>
</feature>
<keyword evidence="9" id="KW-0175">Coiled coil</keyword>
<dbReference type="CDD" id="cd06454">
    <property type="entry name" value="KBL_like"/>
    <property type="match status" value="1"/>
</dbReference>
<dbReference type="Gene3D" id="3.90.1150.10">
    <property type="entry name" value="Aspartate Aminotransferase, domain 1"/>
    <property type="match status" value="1"/>
</dbReference>
<feature type="modified residue" description="N6-(pyridoxal phosphate)lysine" evidence="8">
    <location>
        <position position="246"/>
    </location>
</feature>
<dbReference type="InterPro" id="IPR050087">
    <property type="entry name" value="AON_synthase_class-II"/>
</dbReference>
<feature type="domain" description="Aminotransferase class I/classII large" evidence="10">
    <location>
        <begin position="47"/>
        <end position="389"/>
    </location>
</feature>
<dbReference type="NCBIfam" id="NF005394">
    <property type="entry name" value="PRK06939.1"/>
    <property type="match status" value="1"/>
</dbReference>
<proteinExistence type="inferred from homology"/>
<accession>A0A852V4Q6</accession>
<evidence type="ECO:0000313" key="12">
    <source>
        <dbReference type="Proteomes" id="UP000576393"/>
    </source>
</evidence>
<dbReference type="FunFam" id="3.40.640.10:FF:000006">
    <property type="entry name" value="5-aminolevulinate synthase, mitochondrial"/>
    <property type="match status" value="1"/>
</dbReference>
<dbReference type="PROSITE" id="PS00599">
    <property type="entry name" value="AA_TRANSFER_CLASS_2"/>
    <property type="match status" value="1"/>
</dbReference>
<evidence type="ECO:0000256" key="5">
    <source>
        <dbReference type="ARBA" id="ARBA00022898"/>
    </source>
</evidence>
<dbReference type="GO" id="GO:0005829">
    <property type="term" value="C:cytosol"/>
    <property type="evidence" value="ECO:0007669"/>
    <property type="project" value="TreeGrafter"/>
</dbReference>
<dbReference type="UniPathway" id="UPA00046">
    <property type="reaction ID" value="UER00506"/>
</dbReference>
<evidence type="ECO:0000256" key="1">
    <source>
        <dbReference type="ARBA" id="ARBA00004746"/>
    </source>
</evidence>
<feature type="binding site" description="in other chain" evidence="8">
    <location>
        <position position="187"/>
    </location>
    <ligand>
        <name>pyridoxal 5'-phosphate</name>
        <dbReference type="ChEBI" id="CHEBI:597326"/>
        <note>ligand shared between dimeric partners</note>
    </ligand>
</feature>
<organism evidence="11 12">
    <name type="scientific">Streptosporangium sandarakinum</name>
    <dbReference type="NCBI Taxonomy" id="1260955"/>
    <lineage>
        <taxon>Bacteria</taxon>
        <taxon>Bacillati</taxon>
        <taxon>Actinomycetota</taxon>
        <taxon>Actinomycetes</taxon>
        <taxon>Streptosporangiales</taxon>
        <taxon>Streptosporangiaceae</taxon>
        <taxon>Streptosporangium</taxon>
    </lineage>
</organism>
<feature type="coiled-coil region" evidence="9">
    <location>
        <begin position="155"/>
        <end position="182"/>
    </location>
</feature>
<dbReference type="InterPro" id="IPR015422">
    <property type="entry name" value="PyrdxlP-dep_Trfase_small"/>
</dbReference>
<dbReference type="Proteomes" id="UP000576393">
    <property type="component" value="Unassembled WGS sequence"/>
</dbReference>
<feature type="binding site" evidence="8">
    <location>
        <position position="140"/>
    </location>
    <ligand>
        <name>substrate</name>
    </ligand>
</feature>
<dbReference type="InterPro" id="IPR004839">
    <property type="entry name" value="Aminotransferase_I/II_large"/>
</dbReference>
<evidence type="ECO:0000256" key="6">
    <source>
        <dbReference type="ARBA" id="ARBA00023315"/>
    </source>
</evidence>
<comment type="function">
    <text evidence="8">Catalyzes the cleavage of 2-amino-3-ketobutyrate to glycine and acetyl-CoA.</text>
</comment>
<dbReference type="EC" id="2.3.1.29" evidence="8"/>
<dbReference type="InterPro" id="IPR001917">
    <property type="entry name" value="Aminotrans_II_pyridoxalP_BS"/>
</dbReference>
<evidence type="ECO:0000256" key="3">
    <source>
        <dbReference type="ARBA" id="ARBA00011738"/>
    </source>
</evidence>
<comment type="catalytic activity">
    <reaction evidence="7">
        <text>6-carboxyhexanoyl-[ACP] + L-alanine + H(+) = (8S)-8-amino-7-oxononanoate + holo-[ACP] + CO2</text>
        <dbReference type="Rhea" id="RHEA:42288"/>
        <dbReference type="Rhea" id="RHEA-COMP:9685"/>
        <dbReference type="Rhea" id="RHEA-COMP:9955"/>
        <dbReference type="ChEBI" id="CHEBI:15378"/>
        <dbReference type="ChEBI" id="CHEBI:16526"/>
        <dbReference type="ChEBI" id="CHEBI:57972"/>
        <dbReference type="ChEBI" id="CHEBI:64479"/>
        <dbReference type="ChEBI" id="CHEBI:78846"/>
        <dbReference type="ChEBI" id="CHEBI:149468"/>
        <dbReference type="EC" id="2.3.1.47"/>
    </reaction>
</comment>
<dbReference type="SUPFAM" id="SSF53383">
    <property type="entry name" value="PLP-dependent transferases"/>
    <property type="match status" value="1"/>
</dbReference>
<dbReference type="Pfam" id="PF00155">
    <property type="entry name" value="Aminotran_1_2"/>
    <property type="match status" value="1"/>
</dbReference>
<dbReference type="GO" id="GO:0008890">
    <property type="term" value="F:glycine C-acetyltransferase activity"/>
    <property type="evidence" value="ECO:0007669"/>
    <property type="project" value="UniProtKB-UniRule"/>
</dbReference>
<feature type="binding site" description="in other chain" evidence="8">
    <location>
        <begin position="212"/>
        <end position="215"/>
    </location>
    <ligand>
        <name>pyridoxal 5'-phosphate</name>
        <dbReference type="ChEBI" id="CHEBI:597326"/>
        <note>ligand shared between dimeric partners</note>
    </ligand>
</feature>
<evidence type="ECO:0000259" key="10">
    <source>
        <dbReference type="Pfam" id="PF00155"/>
    </source>
</evidence>
<dbReference type="InterPro" id="IPR015421">
    <property type="entry name" value="PyrdxlP-dep_Trfase_major"/>
</dbReference>
<comment type="pathway">
    <text evidence="1">Cofactor biosynthesis; biotin biosynthesis.</text>
</comment>
<dbReference type="HAMAP" id="MF_00985">
    <property type="entry name" value="2am3keto_CoA_ligase"/>
    <property type="match status" value="1"/>
</dbReference>
<name>A0A852V4Q6_9ACTN</name>
<protein>
    <recommendedName>
        <fullName evidence="8">2-amino-3-ketobutyrate coenzyme A ligase</fullName>
        <shortName evidence="8">AKB ligase</shortName>
        <ecNumber evidence="8">2.3.1.29</ecNumber>
    </recommendedName>
    <alternativeName>
        <fullName evidence="8">Glycine acetyltransferase</fullName>
    </alternativeName>
</protein>
<evidence type="ECO:0000256" key="7">
    <source>
        <dbReference type="ARBA" id="ARBA00047715"/>
    </source>
</evidence>
<dbReference type="Gene3D" id="3.40.640.10">
    <property type="entry name" value="Type I PLP-dependent aspartate aminotransferase-like (Major domain)"/>
    <property type="match status" value="1"/>
</dbReference>
<feature type="binding site" evidence="8">
    <location>
        <begin position="276"/>
        <end position="277"/>
    </location>
    <ligand>
        <name>pyridoxal 5'-phosphate</name>
        <dbReference type="ChEBI" id="CHEBI:597326"/>
        <note>ligand shared between dimeric partners</note>
    </ligand>
</feature>
<dbReference type="PANTHER" id="PTHR13693">
    <property type="entry name" value="CLASS II AMINOTRANSFERASE/8-AMINO-7-OXONONANOATE SYNTHASE"/>
    <property type="match status" value="1"/>
</dbReference>
<dbReference type="AlphaFoldDB" id="A0A852V4Q6"/>
<sequence length="394" mass="42723">MDRLMFDNVRDDLRVTLDEIASAGLLKPERVLTTPQSSGIAVAGGGEVLNFCANNYLGLADHPEVVAAAKEALDRWGFGMASVRFICGTQEVHKELETRLSEFLGQEDTVLYSSCFDANGGVFETLLDDRDAVISDALNHASIIDGIRLCKARRLRYANRDMAELEARLKEASDARRKLVVTDGVFSMDGYVAPLREICDLAERYGAMVMVDDSHAVGFVGPGGRGTPELHGVMDRVDIITGTLGKALGGASGGYVAARREICALLRQRSRPYLFSNSLAPVITATSLRILDMISGDSDARDRLRANTERFRTKMTEAGFDILPGDHPIVPVMIGDAAEAAAMAERLLERGIYVIGFSYPVVPKGQARIRVQLSASHSAEDVDRAVEAFIAARG</sequence>
<feature type="binding site" description="in other chain" evidence="8">
    <location>
        <begin position="115"/>
        <end position="116"/>
    </location>
    <ligand>
        <name>pyridoxal 5'-phosphate</name>
        <dbReference type="ChEBI" id="CHEBI:597326"/>
        <note>ligand shared between dimeric partners</note>
    </ligand>
</feature>
<dbReference type="InterPro" id="IPR011282">
    <property type="entry name" value="2am3keto_CoA_ligase"/>
</dbReference>
<keyword evidence="6 8" id="KW-0012">Acyltransferase</keyword>
<reference evidence="11 12" key="1">
    <citation type="submission" date="2020-07" db="EMBL/GenBank/DDBJ databases">
        <title>Sequencing the genomes of 1000 actinobacteria strains.</title>
        <authorList>
            <person name="Klenk H.-P."/>
        </authorList>
    </citation>
    <scope>NUCLEOTIDE SEQUENCE [LARGE SCALE GENOMIC DNA]</scope>
    <source>
        <strain evidence="11 12">DSM 45763</strain>
    </source>
</reference>
<comment type="cofactor">
    <cofactor evidence="8">
        <name>pyridoxal 5'-phosphate</name>
        <dbReference type="ChEBI" id="CHEBI:597326"/>
    </cofactor>
    <text evidence="8">Binds 1 pyridoxal phosphate per subunit.</text>
</comment>
<dbReference type="FunFam" id="3.90.1150.10:FF:000004">
    <property type="entry name" value="2-amino-3-ketobutyrate coenzyme A ligase"/>
    <property type="match status" value="1"/>
</dbReference>
<evidence type="ECO:0000256" key="8">
    <source>
        <dbReference type="HAMAP-Rule" id="MF_00985"/>
    </source>
</evidence>
<comment type="pathway">
    <text evidence="8">Amino-acid degradation; L-threonine degradation via oxydo-reductase pathway; glycine from L-threonine: step 2/2.</text>
</comment>
<dbReference type="GO" id="GO:0008710">
    <property type="term" value="F:8-amino-7-oxononanoate synthase activity"/>
    <property type="evidence" value="ECO:0007669"/>
    <property type="project" value="UniProtKB-EC"/>
</dbReference>
<keyword evidence="4 8" id="KW-0808">Transferase</keyword>
<evidence type="ECO:0000256" key="4">
    <source>
        <dbReference type="ARBA" id="ARBA00022679"/>
    </source>
</evidence>
<comment type="subunit">
    <text evidence="3 8">Homodimer.</text>
</comment>
<feature type="binding site" evidence="8">
    <location>
        <position position="370"/>
    </location>
    <ligand>
        <name>substrate</name>
    </ligand>
</feature>
<evidence type="ECO:0000256" key="9">
    <source>
        <dbReference type="SAM" id="Coils"/>
    </source>
</evidence>
<dbReference type="EMBL" id="JACCCO010000002">
    <property type="protein sequence ID" value="NYF43080.1"/>
    <property type="molecule type" value="Genomic_DNA"/>
</dbReference>
<keyword evidence="5 8" id="KW-0663">Pyridoxal phosphate</keyword>
<evidence type="ECO:0000256" key="2">
    <source>
        <dbReference type="ARBA" id="ARBA00010008"/>
    </source>
</evidence>
<comment type="similarity">
    <text evidence="2">Belongs to the class-II pyridoxal-phosphate-dependent aminotransferase family. BioF subfamily.</text>
</comment>